<gene>
    <name evidence="1" type="ORF">EAI_00182</name>
</gene>
<keyword evidence="2" id="KW-1185">Reference proteome</keyword>
<dbReference type="AlphaFoldDB" id="E2C1Q2"/>
<proteinExistence type="predicted"/>
<dbReference type="InParanoid" id="E2C1Q2"/>
<evidence type="ECO:0000313" key="2">
    <source>
        <dbReference type="Proteomes" id="UP000008237"/>
    </source>
</evidence>
<name>E2C1Q2_HARSA</name>
<dbReference type="EMBL" id="GL451969">
    <property type="protein sequence ID" value="EFN78128.1"/>
    <property type="molecule type" value="Genomic_DNA"/>
</dbReference>
<accession>E2C1Q2</accession>
<reference evidence="1 2" key="1">
    <citation type="journal article" date="2010" name="Science">
        <title>Genomic comparison of the ants Camponotus floridanus and Harpegnathos saltator.</title>
        <authorList>
            <person name="Bonasio R."/>
            <person name="Zhang G."/>
            <person name="Ye C."/>
            <person name="Mutti N.S."/>
            <person name="Fang X."/>
            <person name="Qin N."/>
            <person name="Donahue G."/>
            <person name="Yang P."/>
            <person name="Li Q."/>
            <person name="Li C."/>
            <person name="Zhang P."/>
            <person name="Huang Z."/>
            <person name="Berger S.L."/>
            <person name="Reinberg D."/>
            <person name="Wang J."/>
            <person name="Liebig J."/>
        </authorList>
    </citation>
    <scope>NUCLEOTIDE SEQUENCE [LARGE SCALE GENOMIC DNA]</scope>
    <source>
        <strain evidence="1 2">R22 G/1</strain>
    </source>
</reference>
<organism evidence="2">
    <name type="scientific">Harpegnathos saltator</name>
    <name type="common">Jerdon's jumping ant</name>
    <dbReference type="NCBI Taxonomy" id="610380"/>
    <lineage>
        <taxon>Eukaryota</taxon>
        <taxon>Metazoa</taxon>
        <taxon>Ecdysozoa</taxon>
        <taxon>Arthropoda</taxon>
        <taxon>Hexapoda</taxon>
        <taxon>Insecta</taxon>
        <taxon>Pterygota</taxon>
        <taxon>Neoptera</taxon>
        <taxon>Endopterygota</taxon>
        <taxon>Hymenoptera</taxon>
        <taxon>Apocrita</taxon>
        <taxon>Aculeata</taxon>
        <taxon>Formicoidea</taxon>
        <taxon>Formicidae</taxon>
        <taxon>Ponerinae</taxon>
        <taxon>Ponerini</taxon>
        <taxon>Harpegnathos</taxon>
    </lineage>
</organism>
<dbReference type="Proteomes" id="UP000008237">
    <property type="component" value="Unassembled WGS sequence"/>
</dbReference>
<evidence type="ECO:0000313" key="1">
    <source>
        <dbReference type="EMBL" id="EFN78128.1"/>
    </source>
</evidence>
<sequence>MLGDVPARRRCANYVVCPCWPRKVGDAEEVDESAVGNLLLHGDARDTSFCRFVRVSDARSVLGLDENWTFRRKTKKLEEAKITHYRATENRERPSSEI</sequence>
<feature type="non-terminal residue" evidence="1">
    <location>
        <position position="98"/>
    </location>
</feature>
<protein>
    <submittedName>
        <fullName evidence="1">Uncharacterized protein</fullName>
    </submittedName>
</protein>